<evidence type="ECO:0000313" key="4">
    <source>
        <dbReference type="EMBL" id="EEO23801.2"/>
    </source>
</evidence>
<dbReference type="PANTHER" id="PTHR30486:SF6">
    <property type="entry name" value="TYPE IV PILUS RETRACTATION ATPASE PILT"/>
    <property type="match status" value="1"/>
</dbReference>
<dbReference type="PANTHER" id="PTHR30486">
    <property type="entry name" value="TWITCHING MOTILITY PROTEIN PILT"/>
    <property type="match status" value="1"/>
</dbReference>
<evidence type="ECO:0000313" key="5">
    <source>
        <dbReference type="Proteomes" id="UP000005085"/>
    </source>
</evidence>
<feature type="coiled-coil region" evidence="2">
    <location>
        <begin position="300"/>
        <end position="399"/>
    </location>
</feature>
<accession>C3XFL2</accession>
<gene>
    <name evidence="4" type="ORF">HRAG_00858</name>
</gene>
<dbReference type="eggNOG" id="COG0630">
    <property type="taxonomic scope" value="Bacteria"/>
</dbReference>
<feature type="domain" description="Bacterial type II secretion system protein E" evidence="3">
    <location>
        <begin position="104"/>
        <end position="206"/>
    </location>
</feature>
<dbReference type="Gene3D" id="3.40.50.300">
    <property type="entry name" value="P-loop containing nucleotide triphosphate hydrolases"/>
    <property type="match status" value="1"/>
</dbReference>
<comment type="caution">
    <text evidence="4">The sequence shown here is derived from an EMBL/GenBank/DDBJ whole genome shotgun (WGS) entry which is preliminary data.</text>
</comment>
<evidence type="ECO:0000256" key="1">
    <source>
        <dbReference type="ARBA" id="ARBA00006611"/>
    </source>
</evidence>
<dbReference type="SUPFAM" id="SSF52540">
    <property type="entry name" value="P-loop containing nucleoside triphosphate hydrolases"/>
    <property type="match status" value="2"/>
</dbReference>
<reference evidence="4 5" key="1">
    <citation type="journal article" date="2014" name="Genome Announc.">
        <title>Draft genome sequences of six enterohepatic helicobacter species isolated from humans and one from rhesus macaques.</title>
        <authorList>
            <person name="Shen Z."/>
            <person name="Sheh A."/>
            <person name="Young S.K."/>
            <person name="Abouelliel A."/>
            <person name="Ward D.V."/>
            <person name="Earl A.M."/>
            <person name="Fox J.G."/>
        </authorList>
    </citation>
    <scope>NUCLEOTIDE SEQUENCE [LARGE SCALE GENOMIC DNA]</scope>
    <source>
        <strain evidence="4 5">ATCC 43879</strain>
    </source>
</reference>
<dbReference type="RefSeq" id="WP_020995933.1">
    <property type="nucleotide sequence ID" value="NZ_KI392040.1"/>
</dbReference>
<protein>
    <recommendedName>
        <fullName evidence="3">Bacterial type II secretion system protein E domain-containing protein</fullName>
    </recommendedName>
</protein>
<evidence type="ECO:0000259" key="3">
    <source>
        <dbReference type="Pfam" id="PF00437"/>
    </source>
</evidence>
<dbReference type="GO" id="GO:0016887">
    <property type="term" value="F:ATP hydrolysis activity"/>
    <property type="evidence" value="ECO:0007669"/>
    <property type="project" value="InterPro"/>
</dbReference>
<keyword evidence="2" id="KW-0175">Coiled coil</keyword>
<dbReference type="OrthoDB" id="9810761at2"/>
<dbReference type="AlphaFoldDB" id="C3XFL2"/>
<name>C3XFL2_9HELI</name>
<dbReference type="Gene3D" id="3.30.450.90">
    <property type="match status" value="1"/>
</dbReference>
<dbReference type="InterPro" id="IPR001482">
    <property type="entry name" value="T2SS/T4SS_dom"/>
</dbReference>
<sequence>MSNVNVVLAHKLDILDKYLRLEANELIFTKSCEFFVDYGDRWERIVDEKLDYEFLTSFLQQLATRRHQRFNEKYPSLSCELPPPYLRYRVQAQHESILFNSDVSICIRIPSNKRFELESFKLSDKLIQQGWNYDLIRQFIRDKKNVLVSGGTGSGKTSFLNSLMGEIPKEDRVVTIEDSQELFIENENRTQIAIPKEEGSKVAKFANAIGKGAVAVAKETKDLIIGKGQDHELDLAKESDDLNKALDNIVKTHSLADFVRALYTLDKALYQMGEAQEKPADKPLMKEMLNDLEKGKPLTKETAEKALEEMQNSKEKLDNFILQREKELNNKQALEKNIEKYNAEKSMDKKTEYATNINDRLKYIDEYLPSFKENEKNTLEKAKDTLKKHEHEKSMVKQKDLGFMGKKQIQIIYKKL</sequence>
<dbReference type="Pfam" id="PF00437">
    <property type="entry name" value="T2SSE"/>
    <property type="match status" value="1"/>
</dbReference>
<proteinExistence type="inferred from homology"/>
<comment type="similarity">
    <text evidence="1">Belongs to the GSP E family.</text>
</comment>
<dbReference type="InterPro" id="IPR050921">
    <property type="entry name" value="T4SS_GSP_E_ATPase"/>
</dbReference>
<evidence type="ECO:0000256" key="2">
    <source>
        <dbReference type="SAM" id="Coils"/>
    </source>
</evidence>
<dbReference type="InterPro" id="IPR027417">
    <property type="entry name" value="P-loop_NTPase"/>
</dbReference>
<keyword evidence="5" id="KW-1185">Reference proteome</keyword>
<dbReference type="Proteomes" id="UP000005085">
    <property type="component" value="Unassembled WGS sequence"/>
</dbReference>
<dbReference type="EMBL" id="ACDN02000061">
    <property type="protein sequence ID" value="EEO23801.2"/>
    <property type="molecule type" value="Genomic_DNA"/>
</dbReference>
<organism evidence="4 5">
    <name type="scientific">Helicobacter bilis ATCC 43879</name>
    <dbReference type="NCBI Taxonomy" id="613026"/>
    <lineage>
        <taxon>Bacteria</taxon>
        <taxon>Pseudomonadati</taxon>
        <taxon>Campylobacterota</taxon>
        <taxon>Epsilonproteobacteria</taxon>
        <taxon>Campylobacterales</taxon>
        <taxon>Helicobacteraceae</taxon>
        <taxon>Helicobacter</taxon>
    </lineage>
</organism>
<dbReference type="HOGENOM" id="CLU_660173_0_0_7"/>